<dbReference type="EMBL" id="CACRSL010000003">
    <property type="protein sequence ID" value="VYT10871.1"/>
    <property type="molecule type" value="Genomic_DNA"/>
</dbReference>
<dbReference type="SUPFAM" id="SSF46894">
    <property type="entry name" value="C-terminal effector domain of the bipartite response regulators"/>
    <property type="match status" value="1"/>
</dbReference>
<gene>
    <name evidence="1" type="ORF">AULFYP135_01675</name>
</gene>
<organism evidence="1">
    <name type="scientific">uncultured Anaerotruncus sp</name>
    <dbReference type="NCBI Taxonomy" id="905011"/>
    <lineage>
        <taxon>Bacteria</taxon>
        <taxon>Bacillati</taxon>
        <taxon>Bacillota</taxon>
        <taxon>Clostridia</taxon>
        <taxon>Eubacteriales</taxon>
        <taxon>Oscillospiraceae</taxon>
        <taxon>Anaerotruncus</taxon>
        <taxon>environmental samples</taxon>
    </lineage>
</organism>
<sequence>MLDFFRESTLEDGGIRMGKTFVKLLPLSRKLHRCGVELPAYFEVGHVPVGKIWHGKLRQIPDEKLLASIYKDQKKSSREEARCSPAMERILERYAPLCEEIVQNCAKSIPIKDRREEAKLGLIEAVFRYEPALCTFEEHAREFVRDWLLSANKRYTPAAANERFSADRIRKAEDEEVSLYDLLAGSDDGGMGRWENQQETASFQASLTKAEQEMFQMVLGNASVSEIADRFSITEGHVRSKLMDLVVQWRQFSRE</sequence>
<dbReference type="AlphaFoldDB" id="A0A6N2U381"/>
<proteinExistence type="predicted"/>
<accession>A0A6N2U381</accession>
<dbReference type="GO" id="GO:0006355">
    <property type="term" value="P:regulation of DNA-templated transcription"/>
    <property type="evidence" value="ECO:0007669"/>
    <property type="project" value="InterPro"/>
</dbReference>
<dbReference type="GO" id="GO:0003677">
    <property type="term" value="F:DNA binding"/>
    <property type="evidence" value="ECO:0007669"/>
    <property type="project" value="InterPro"/>
</dbReference>
<evidence type="ECO:0000313" key="1">
    <source>
        <dbReference type="EMBL" id="VYT10871.1"/>
    </source>
</evidence>
<reference evidence="1" key="1">
    <citation type="submission" date="2019-11" db="EMBL/GenBank/DDBJ databases">
        <authorList>
            <person name="Feng L."/>
        </authorList>
    </citation>
    <scope>NUCLEOTIDE SEQUENCE</scope>
    <source>
        <strain evidence="1">AundefinedLFYP135</strain>
    </source>
</reference>
<name>A0A6N2U381_9FIRM</name>
<evidence type="ECO:0008006" key="2">
    <source>
        <dbReference type="Google" id="ProtNLM"/>
    </source>
</evidence>
<dbReference type="InterPro" id="IPR016032">
    <property type="entry name" value="Sig_transdc_resp-reg_C-effctor"/>
</dbReference>
<protein>
    <recommendedName>
        <fullName evidence="2">RNA polymerase sigma factor, sigma-70 family</fullName>
    </recommendedName>
</protein>